<dbReference type="CDD" id="cd07308">
    <property type="entry name" value="lectin_leg-like"/>
    <property type="match status" value="1"/>
</dbReference>
<keyword evidence="2 7" id="KW-0812">Transmembrane</keyword>
<comment type="subcellular location">
    <subcellularLocation>
        <location evidence="1">Membrane</location>
        <topology evidence="1">Single-pass type I membrane protein</topology>
    </subcellularLocation>
</comment>
<dbReference type="OrthoDB" id="270293at2759"/>
<organism evidence="10">
    <name type="scientific">Candida tenuis (strain ATCC 10573 / BCRC 21748 / CBS 615 / JCM 9827 / NBRC 10315 / NRRL Y-1498 / VKM Y-70)</name>
    <name type="common">Yeast</name>
    <name type="synonym">Yamadazyma tenuis</name>
    <dbReference type="NCBI Taxonomy" id="590646"/>
    <lineage>
        <taxon>Eukaryota</taxon>
        <taxon>Fungi</taxon>
        <taxon>Dikarya</taxon>
        <taxon>Ascomycota</taxon>
        <taxon>Saccharomycotina</taxon>
        <taxon>Pichiomycetes</taxon>
        <taxon>Debaryomycetaceae</taxon>
        <taxon>Yamadazyma</taxon>
    </lineage>
</organism>
<feature type="transmembrane region" description="Helical" evidence="7">
    <location>
        <begin position="376"/>
        <end position="394"/>
    </location>
</feature>
<keyword evidence="3" id="KW-0732">Signal</keyword>
<dbReference type="GeneID" id="18248243"/>
<keyword evidence="5 7" id="KW-0472">Membrane</keyword>
<accession>G3BD67</accession>
<evidence type="ECO:0000313" key="9">
    <source>
        <dbReference type="EMBL" id="EGV60252.1"/>
    </source>
</evidence>
<dbReference type="InterPro" id="IPR005052">
    <property type="entry name" value="Lectin_leg"/>
</dbReference>
<evidence type="ECO:0000259" key="8">
    <source>
        <dbReference type="PROSITE" id="PS51328"/>
    </source>
</evidence>
<evidence type="ECO:0000256" key="1">
    <source>
        <dbReference type="ARBA" id="ARBA00004479"/>
    </source>
</evidence>
<dbReference type="KEGG" id="cten:18248243"/>
<feature type="region of interest" description="Disordered" evidence="6">
    <location>
        <begin position="305"/>
        <end position="333"/>
    </location>
</feature>
<keyword evidence="9" id="KW-0430">Lectin</keyword>
<dbReference type="AlphaFoldDB" id="G3BD67"/>
<dbReference type="EMBL" id="GL996528">
    <property type="protein sequence ID" value="EGV60252.1"/>
    <property type="molecule type" value="Genomic_DNA"/>
</dbReference>
<dbReference type="eggNOG" id="KOG3839">
    <property type="taxonomic scope" value="Eukaryota"/>
</dbReference>
<reference evidence="9 10" key="1">
    <citation type="journal article" date="2011" name="Proc. Natl. Acad. Sci. U.S.A.">
        <title>Comparative genomics of xylose-fermenting fungi for enhanced biofuel production.</title>
        <authorList>
            <person name="Wohlbach D.J."/>
            <person name="Kuo A."/>
            <person name="Sato T.K."/>
            <person name="Potts K.M."/>
            <person name="Salamov A.A."/>
            <person name="LaButti K.M."/>
            <person name="Sun H."/>
            <person name="Clum A."/>
            <person name="Pangilinan J.L."/>
            <person name="Lindquist E.A."/>
            <person name="Lucas S."/>
            <person name="Lapidus A."/>
            <person name="Jin M."/>
            <person name="Gunawan C."/>
            <person name="Balan V."/>
            <person name="Dale B.E."/>
            <person name="Jeffries T.W."/>
            <person name="Zinkel R."/>
            <person name="Barry K.W."/>
            <person name="Grigoriev I.V."/>
            <person name="Gasch A.P."/>
        </authorList>
    </citation>
    <scope>NUCLEOTIDE SEQUENCE [LARGE SCALE GENOMIC DNA]</scope>
    <source>
        <strain evidence="10">ATCC 10573 / BCRC 21748 / CBS 615 / JCM 9827 / NBRC 10315 / NRRL Y-1498 / VKM Y-70</strain>
    </source>
</reference>
<dbReference type="GO" id="GO:0030134">
    <property type="term" value="C:COPII-coated ER to Golgi transport vesicle"/>
    <property type="evidence" value="ECO:0007669"/>
    <property type="project" value="TreeGrafter"/>
</dbReference>
<dbReference type="Proteomes" id="UP000000707">
    <property type="component" value="Unassembled WGS sequence"/>
</dbReference>
<dbReference type="InterPro" id="IPR013320">
    <property type="entry name" value="ConA-like_dom_sf"/>
</dbReference>
<name>G3BD67_CANTC</name>
<protein>
    <submittedName>
        <fullName evidence="9">Concanavalin A-like lectin/glucanase</fullName>
    </submittedName>
</protein>
<evidence type="ECO:0000256" key="7">
    <source>
        <dbReference type="SAM" id="Phobius"/>
    </source>
</evidence>
<dbReference type="PANTHER" id="PTHR12223:SF45">
    <property type="entry name" value="RE50040P"/>
    <property type="match status" value="1"/>
</dbReference>
<keyword evidence="10" id="KW-1185">Reference proteome</keyword>
<dbReference type="GO" id="GO:0000139">
    <property type="term" value="C:Golgi membrane"/>
    <property type="evidence" value="ECO:0007669"/>
    <property type="project" value="TreeGrafter"/>
</dbReference>
<gene>
    <name evidence="9" type="ORF">CANTEDRAFT_116313</name>
</gene>
<evidence type="ECO:0000256" key="5">
    <source>
        <dbReference type="ARBA" id="ARBA00023136"/>
    </source>
</evidence>
<evidence type="ECO:0000256" key="3">
    <source>
        <dbReference type="ARBA" id="ARBA00022729"/>
    </source>
</evidence>
<proteinExistence type="predicted"/>
<dbReference type="InterPro" id="IPR051136">
    <property type="entry name" value="Intracellular_Lectin-GPT"/>
</dbReference>
<evidence type="ECO:0000256" key="6">
    <source>
        <dbReference type="SAM" id="MobiDB-lite"/>
    </source>
</evidence>
<dbReference type="Pfam" id="PF03388">
    <property type="entry name" value="Lectin_leg-like"/>
    <property type="match status" value="1"/>
</dbReference>
<dbReference type="GO" id="GO:0005789">
    <property type="term" value="C:endoplasmic reticulum membrane"/>
    <property type="evidence" value="ECO:0007669"/>
    <property type="project" value="TreeGrafter"/>
</dbReference>
<feature type="domain" description="L-type lectin-like" evidence="8">
    <location>
        <begin position="55"/>
        <end position="281"/>
    </location>
</feature>
<feature type="compositionally biased region" description="Basic and acidic residues" evidence="6">
    <location>
        <begin position="305"/>
        <end position="315"/>
    </location>
</feature>
<feature type="compositionally biased region" description="Basic residues" evidence="6">
    <location>
        <begin position="323"/>
        <end position="333"/>
    </location>
</feature>
<dbReference type="GO" id="GO:0005793">
    <property type="term" value="C:endoplasmic reticulum-Golgi intermediate compartment"/>
    <property type="evidence" value="ECO:0007669"/>
    <property type="project" value="TreeGrafter"/>
</dbReference>
<dbReference type="PROSITE" id="PS51328">
    <property type="entry name" value="L_LECTIN_LIKE"/>
    <property type="match status" value="1"/>
</dbReference>
<dbReference type="PANTHER" id="PTHR12223">
    <property type="entry name" value="VESICULAR MANNOSE-BINDING LECTIN"/>
    <property type="match status" value="1"/>
</dbReference>
<dbReference type="GO" id="GO:0005537">
    <property type="term" value="F:D-mannose binding"/>
    <property type="evidence" value="ECO:0007669"/>
    <property type="project" value="TreeGrafter"/>
</dbReference>
<evidence type="ECO:0000256" key="2">
    <source>
        <dbReference type="ARBA" id="ARBA00022692"/>
    </source>
</evidence>
<evidence type="ECO:0000313" key="10">
    <source>
        <dbReference type="Proteomes" id="UP000000707"/>
    </source>
</evidence>
<dbReference type="STRING" id="590646.G3BD67"/>
<keyword evidence="4 7" id="KW-1133">Transmembrane helix</keyword>
<dbReference type="RefSeq" id="XP_006689466.1">
    <property type="nucleotide sequence ID" value="XM_006689403.1"/>
</dbReference>
<evidence type="ECO:0000256" key="4">
    <source>
        <dbReference type="ARBA" id="ARBA00022989"/>
    </source>
</evidence>
<dbReference type="GO" id="GO:0006888">
    <property type="term" value="P:endoplasmic reticulum to Golgi vesicle-mediated transport"/>
    <property type="evidence" value="ECO:0007669"/>
    <property type="project" value="TreeGrafter"/>
</dbReference>
<dbReference type="Gene3D" id="2.60.120.200">
    <property type="match status" value="1"/>
</dbReference>
<dbReference type="SUPFAM" id="SSF49899">
    <property type="entry name" value="Concanavalin A-like lectins/glucanases"/>
    <property type="match status" value="1"/>
</dbReference>
<dbReference type="HOGENOM" id="CLU_041093_2_0_1"/>
<sequence>MAQSYNPRKVAVAIVVLVLLVYGAKWLFGSSDGFSPEEINSMLQNKEGGIVKIKKIELTAQGLYTPYLEPSTYRINNWDVAGNTLVKNTEYIRLTSDNKHQVGNMFGKEPIQAQSFEMELTFHIHSKSSSLLADGFAIWFLDSKSDIGDVFGSKNYFTGLGIMVDTYKNGKRGQFPYVNLMLGDGKTHYSKYNDGYDTRLAGCSASSITNPTSGFTKARIVYLQDGYFSLDFNYDGKQDHWVNCVTLTDVHLPIIKYLGLSAETGELSQSVDIIENKIYALYKPDGSFISNFDELHSLIAQQDKDQRDQVSKDGVSHPQSPRSKPKRQTRKSLQRLYKAEQRIKERERQRKLETYGDPEMYWFKYMFFKLLNAMKYLIYAVLGVIVIWFLFIAVRVSRQNKKSKTTGLLD</sequence>